<keyword evidence="6 8" id="KW-1133">Transmembrane helix</keyword>
<evidence type="ECO:0000256" key="5">
    <source>
        <dbReference type="ARBA" id="ARBA00022960"/>
    </source>
</evidence>
<dbReference type="KEGG" id="kde:CDSE_0101"/>
<proteinExistence type="inferred from homology"/>
<dbReference type="NCBIfam" id="TIGR03426">
    <property type="entry name" value="shape_MreD"/>
    <property type="match status" value="1"/>
</dbReference>
<comment type="subcellular location">
    <subcellularLocation>
        <location evidence="1">Cell membrane</location>
        <topology evidence="1">Multi-pass membrane protein</topology>
    </subcellularLocation>
</comment>
<evidence type="ECO:0000256" key="4">
    <source>
        <dbReference type="ARBA" id="ARBA00022692"/>
    </source>
</evidence>
<dbReference type="InterPro" id="IPR007227">
    <property type="entry name" value="Cell_shape_determining_MreD"/>
</dbReference>
<keyword evidence="5" id="KW-0133">Cell shape</keyword>
<protein>
    <submittedName>
        <fullName evidence="9">Rod shape-determining protein MreD</fullName>
    </submittedName>
</protein>
<dbReference type="GO" id="GO:0005886">
    <property type="term" value="C:plasma membrane"/>
    <property type="evidence" value="ECO:0007669"/>
    <property type="project" value="UniProtKB-SubCell"/>
</dbReference>
<feature type="transmembrane region" description="Helical" evidence="8">
    <location>
        <begin position="148"/>
        <end position="170"/>
    </location>
</feature>
<feature type="transmembrane region" description="Helical" evidence="8">
    <location>
        <begin position="94"/>
        <end position="111"/>
    </location>
</feature>
<dbReference type="EMBL" id="CP003803">
    <property type="protein sequence ID" value="AGF47213.1"/>
    <property type="molecule type" value="Genomic_DNA"/>
</dbReference>
<dbReference type="PATRIC" id="fig|1208919.3.peg.658"/>
<name>M1L389_9PROT</name>
<evidence type="ECO:0000256" key="8">
    <source>
        <dbReference type="SAM" id="Phobius"/>
    </source>
</evidence>
<feature type="transmembrane region" description="Helical" evidence="8">
    <location>
        <begin position="32"/>
        <end position="63"/>
    </location>
</feature>
<dbReference type="HOGENOM" id="CLU_119315_1_1_4"/>
<keyword evidence="4 8" id="KW-0812">Transmembrane</keyword>
<evidence type="ECO:0000313" key="9">
    <source>
        <dbReference type="EMBL" id="AGF47213.1"/>
    </source>
</evidence>
<dbReference type="Proteomes" id="UP000011547">
    <property type="component" value="Chromosome"/>
</dbReference>
<dbReference type="RefSeq" id="WP_015396624.1">
    <property type="nucleotide sequence ID" value="NC_020294.1"/>
</dbReference>
<keyword evidence="10" id="KW-1185">Reference proteome</keyword>
<comment type="similarity">
    <text evidence="2">Belongs to the MreD family.</text>
</comment>
<sequence>MKKSKTLYRSRKIGMPSNVELDKLDKPAEAKFVWGTILFFWMLSLLSFFFSVNLLAVVIVFWCVYDSPRIGLFTAFIFGLLVDVHESLILGENALFFTLFAYFALAIQRRLLRFDLLSQAIHLFPVLFLSKLISKVIISWVIVHWMGLGWVIEIVLIIVVWPVLGSLLLIPQRSVVNSESKSVH</sequence>
<keyword evidence="7 8" id="KW-0472">Membrane</keyword>
<evidence type="ECO:0000256" key="7">
    <source>
        <dbReference type="ARBA" id="ARBA00023136"/>
    </source>
</evidence>
<accession>M1L389</accession>
<evidence type="ECO:0000256" key="1">
    <source>
        <dbReference type="ARBA" id="ARBA00004651"/>
    </source>
</evidence>
<keyword evidence="3" id="KW-1003">Cell membrane</keyword>
<evidence type="ECO:0000256" key="3">
    <source>
        <dbReference type="ARBA" id="ARBA00022475"/>
    </source>
</evidence>
<evidence type="ECO:0000256" key="2">
    <source>
        <dbReference type="ARBA" id="ARBA00007776"/>
    </source>
</evidence>
<organism evidence="9 10">
    <name type="scientific">Candidatus Kinetoplastidibacterium desouzai TCC079E</name>
    <dbReference type="NCBI Taxonomy" id="1208919"/>
    <lineage>
        <taxon>Bacteria</taxon>
        <taxon>Pseudomonadati</taxon>
        <taxon>Pseudomonadota</taxon>
        <taxon>Betaproteobacteria</taxon>
        <taxon>Candidatus Kinetoplastidibacterium</taxon>
    </lineage>
</organism>
<dbReference type="eggNOG" id="COG2891">
    <property type="taxonomic scope" value="Bacteria"/>
</dbReference>
<evidence type="ECO:0000256" key="6">
    <source>
        <dbReference type="ARBA" id="ARBA00022989"/>
    </source>
</evidence>
<dbReference type="GO" id="GO:0008360">
    <property type="term" value="P:regulation of cell shape"/>
    <property type="evidence" value="ECO:0007669"/>
    <property type="project" value="UniProtKB-KW"/>
</dbReference>
<dbReference type="STRING" id="1208919.CDSE_0101"/>
<dbReference type="OrthoDB" id="5297408at2"/>
<feature type="transmembrane region" description="Helical" evidence="8">
    <location>
        <begin position="123"/>
        <end position="142"/>
    </location>
</feature>
<gene>
    <name evidence="9" type="ORF">CDSE_0101</name>
</gene>
<evidence type="ECO:0000313" key="10">
    <source>
        <dbReference type="Proteomes" id="UP000011547"/>
    </source>
</evidence>
<dbReference type="Pfam" id="PF04093">
    <property type="entry name" value="MreD"/>
    <property type="match status" value="1"/>
</dbReference>
<dbReference type="AlphaFoldDB" id="M1L389"/>
<reference evidence="9 10" key="1">
    <citation type="journal article" date="2013" name="Genome Biol. Evol.">
        <title>Genome evolution and phylogenomic analysis of candidatus kinetoplastibacterium, the betaproteobacterial endosymbionts of strigomonas and angomonas.</title>
        <authorList>
            <person name="Alves J.M."/>
            <person name="Serrano M.G."/>
            <person name="Maia da Silva F."/>
            <person name="Voegtly L.J."/>
            <person name="Matveyev A.V."/>
            <person name="Teixeira M.M."/>
            <person name="Camargo E.P."/>
            <person name="Buck G.A."/>
        </authorList>
    </citation>
    <scope>NUCLEOTIDE SEQUENCE [LARGE SCALE GENOMIC DNA]</scope>
    <source>
        <strain evidence="9 10">TCC079E</strain>
    </source>
</reference>